<feature type="region of interest" description="Disordered" evidence="1">
    <location>
        <begin position="19"/>
        <end position="39"/>
    </location>
</feature>
<keyword evidence="3" id="KW-1185">Reference proteome</keyword>
<evidence type="ECO:0000256" key="1">
    <source>
        <dbReference type="SAM" id="MobiDB-lite"/>
    </source>
</evidence>
<accession>A0A1M4TEH3</accession>
<proteinExistence type="predicted"/>
<gene>
    <name evidence="2" type="ORF">SAMN05444362_101310</name>
</gene>
<reference evidence="3" key="1">
    <citation type="submission" date="2016-11" db="EMBL/GenBank/DDBJ databases">
        <authorList>
            <person name="Varghese N."/>
            <person name="Submissions S."/>
        </authorList>
    </citation>
    <scope>NUCLEOTIDE SEQUENCE [LARGE SCALE GENOMIC DNA]</scope>
    <source>
        <strain evidence="3">DSM 27370</strain>
    </source>
</reference>
<organism evidence="2 3">
    <name type="scientific">Dysgonomonas macrotermitis</name>
    <dbReference type="NCBI Taxonomy" id="1346286"/>
    <lineage>
        <taxon>Bacteria</taxon>
        <taxon>Pseudomonadati</taxon>
        <taxon>Bacteroidota</taxon>
        <taxon>Bacteroidia</taxon>
        <taxon>Bacteroidales</taxon>
        <taxon>Dysgonomonadaceae</taxon>
        <taxon>Dysgonomonas</taxon>
    </lineage>
</organism>
<dbReference type="STRING" id="1346286.SAMN05444362_101310"/>
<evidence type="ECO:0000313" key="3">
    <source>
        <dbReference type="Proteomes" id="UP000184480"/>
    </source>
</evidence>
<dbReference type="AlphaFoldDB" id="A0A1M4TEH3"/>
<protein>
    <submittedName>
        <fullName evidence="2">Uncharacterized protein</fullName>
    </submittedName>
</protein>
<dbReference type="Proteomes" id="UP000184480">
    <property type="component" value="Unassembled WGS sequence"/>
</dbReference>
<dbReference type="EMBL" id="FQUC01000001">
    <property type="protein sequence ID" value="SHE42949.1"/>
    <property type="molecule type" value="Genomic_DNA"/>
</dbReference>
<evidence type="ECO:0000313" key="2">
    <source>
        <dbReference type="EMBL" id="SHE42949.1"/>
    </source>
</evidence>
<feature type="compositionally biased region" description="Basic and acidic residues" evidence="1">
    <location>
        <begin position="27"/>
        <end position="39"/>
    </location>
</feature>
<sequence length="39" mass="4596">MFRFPTMSITTYQVQGSNLSSYKKNTPNRDETNLRIINE</sequence>
<name>A0A1M4TEH3_9BACT</name>